<dbReference type="OrthoDB" id="9802554at2"/>
<dbReference type="PANTHER" id="PTHR14359">
    <property type="entry name" value="HOMO-OLIGOMERIC FLAVIN CONTAINING CYS DECARBOXYLASE FAMILY"/>
    <property type="match status" value="1"/>
</dbReference>
<dbReference type="RefSeq" id="WP_108824443.1">
    <property type="nucleotide sequence ID" value="NZ_CP023004.1"/>
</dbReference>
<dbReference type="EMBL" id="CP023004">
    <property type="protein sequence ID" value="AWI08634.1"/>
    <property type="molecule type" value="Genomic_DNA"/>
</dbReference>
<evidence type="ECO:0000313" key="3">
    <source>
        <dbReference type="Proteomes" id="UP000244896"/>
    </source>
</evidence>
<protein>
    <submittedName>
        <fullName evidence="2">Phosphopantothenoylcysteine decarboxylase</fullName>
    </submittedName>
</protein>
<sequence length="195" mass="20612">MTTSAPIPSLEGKKIILGVTGSIAAYKAAEITSQLRKRGAEIFPVMTAAAQKFITPLTLQTLARKPVAADLWDEGNGWQPGHIELADKADLMLVAPATADVIAQFAHGLAPDYLSSMYLVCRAPVLIAPAMNCKMWTHPATAANVATLKTRGVEFIGPEEGVLACGYEGIGRLWPVEDIVGRVESMLGASGGKPE</sequence>
<proteinExistence type="predicted"/>
<accession>A0A2U8E1R7</accession>
<dbReference type="Proteomes" id="UP000244896">
    <property type="component" value="Chromosome"/>
</dbReference>
<evidence type="ECO:0000259" key="1">
    <source>
        <dbReference type="Pfam" id="PF02441"/>
    </source>
</evidence>
<keyword evidence="3" id="KW-1185">Reference proteome</keyword>
<dbReference type="SUPFAM" id="SSF52507">
    <property type="entry name" value="Homo-oligomeric flavin-containing Cys decarboxylases, HFCD"/>
    <property type="match status" value="1"/>
</dbReference>
<dbReference type="GO" id="GO:0071513">
    <property type="term" value="C:phosphopantothenoylcysteine decarboxylase complex"/>
    <property type="evidence" value="ECO:0007669"/>
    <property type="project" value="TreeGrafter"/>
</dbReference>
<dbReference type="GO" id="GO:0015937">
    <property type="term" value="P:coenzyme A biosynthetic process"/>
    <property type="evidence" value="ECO:0007669"/>
    <property type="project" value="TreeGrafter"/>
</dbReference>
<dbReference type="Gene3D" id="3.40.50.1950">
    <property type="entry name" value="Flavin prenyltransferase-like"/>
    <property type="match status" value="1"/>
</dbReference>
<dbReference type="KEGG" id="elut:CKA38_04620"/>
<dbReference type="InterPro" id="IPR036551">
    <property type="entry name" value="Flavin_trans-like"/>
</dbReference>
<name>A0A2U8E1R7_9BACT</name>
<dbReference type="AlphaFoldDB" id="A0A2U8E1R7"/>
<organism evidence="2 3">
    <name type="scientific">Ereboglobus luteus</name>
    <dbReference type="NCBI Taxonomy" id="1796921"/>
    <lineage>
        <taxon>Bacteria</taxon>
        <taxon>Pseudomonadati</taxon>
        <taxon>Verrucomicrobiota</taxon>
        <taxon>Opitutia</taxon>
        <taxon>Opitutales</taxon>
        <taxon>Opitutaceae</taxon>
        <taxon>Ereboglobus</taxon>
    </lineage>
</organism>
<evidence type="ECO:0000313" key="2">
    <source>
        <dbReference type="EMBL" id="AWI08634.1"/>
    </source>
</evidence>
<dbReference type="GO" id="GO:0004633">
    <property type="term" value="F:phosphopantothenoylcysteine decarboxylase activity"/>
    <property type="evidence" value="ECO:0007669"/>
    <property type="project" value="TreeGrafter"/>
</dbReference>
<dbReference type="GO" id="GO:0010181">
    <property type="term" value="F:FMN binding"/>
    <property type="evidence" value="ECO:0007669"/>
    <property type="project" value="TreeGrafter"/>
</dbReference>
<reference evidence="2 3" key="1">
    <citation type="journal article" date="2018" name="Syst. Appl. Microbiol.">
        <title>Ereboglobus luteus gen. nov. sp. nov. from cockroach guts, and new insights into the oxygen relationship of the genera Opitutus and Didymococcus (Verrucomicrobia: Opitutaceae).</title>
        <authorList>
            <person name="Tegtmeier D."/>
            <person name="Belitz A."/>
            <person name="Radek R."/>
            <person name="Heimerl T."/>
            <person name="Brune A."/>
        </authorList>
    </citation>
    <scope>NUCLEOTIDE SEQUENCE [LARGE SCALE GENOMIC DNA]</scope>
    <source>
        <strain evidence="2 3">Ho45</strain>
    </source>
</reference>
<dbReference type="InterPro" id="IPR003382">
    <property type="entry name" value="Flavoprotein"/>
</dbReference>
<feature type="domain" description="Flavoprotein" evidence="1">
    <location>
        <begin position="13"/>
        <end position="186"/>
    </location>
</feature>
<dbReference type="PANTHER" id="PTHR14359:SF6">
    <property type="entry name" value="PHOSPHOPANTOTHENOYLCYSTEINE DECARBOXYLASE"/>
    <property type="match status" value="1"/>
</dbReference>
<gene>
    <name evidence="2" type="ORF">CKA38_04620</name>
</gene>
<dbReference type="Pfam" id="PF02441">
    <property type="entry name" value="Flavoprotein"/>
    <property type="match status" value="1"/>
</dbReference>